<name>A0A1I4T7B6_9HYPH</name>
<feature type="region of interest" description="Disordered" evidence="1">
    <location>
        <begin position="207"/>
        <end position="228"/>
    </location>
</feature>
<dbReference type="AlphaFoldDB" id="A0A1I4T7B6"/>
<evidence type="ECO:0000313" key="4">
    <source>
        <dbReference type="Proteomes" id="UP000233491"/>
    </source>
</evidence>
<dbReference type="RefSeq" id="WP_101288826.1">
    <property type="nucleotide sequence ID" value="NZ_FOUQ01000005.1"/>
</dbReference>
<proteinExistence type="predicted"/>
<sequence length="228" mass="23052">MLTLALDTANDRIAVALAGEGRETMRAEAISRGHAERLFPLIDELLASAGVEIESIGRIAVNVGPGSFTGIRIAVAAARGLGLALGVPVVGIDALRLIAASLDEPVDGPVLAAVDARRGEVYAALYGPKGDLLESPFAADAEAILARVGDRAAVVAGSGAAILAHQAAISGRRVPPVDAMTATDPLALARLGSLADPAVAAPRPLYLRAPDAKPQPPVPGLLARAPTP</sequence>
<dbReference type="Proteomes" id="UP000233491">
    <property type="component" value="Unassembled WGS sequence"/>
</dbReference>
<dbReference type="GO" id="GO:0016740">
    <property type="term" value="F:transferase activity"/>
    <property type="evidence" value="ECO:0007669"/>
    <property type="project" value="UniProtKB-KW"/>
</dbReference>
<evidence type="ECO:0000259" key="2">
    <source>
        <dbReference type="Pfam" id="PF00814"/>
    </source>
</evidence>
<dbReference type="Pfam" id="PF00814">
    <property type="entry name" value="TsaD"/>
    <property type="match status" value="1"/>
</dbReference>
<dbReference type="SUPFAM" id="SSF53067">
    <property type="entry name" value="Actin-like ATPase domain"/>
    <property type="match status" value="2"/>
</dbReference>
<dbReference type="GO" id="GO:0002949">
    <property type="term" value="P:tRNA threonylcarbamoyladenosine modification"/>
    <property type="evidence" value="ECO:0007669"/>
    <property type="project" value="InterPro"/>
</dbReference>
<dbReference type="PANTHER" id="PTHR11735:SF11">
    <property type="entry name" value="TRNA THREONYLCARBAMOYLADENOSINE BIOSYNTHESIS PROTEIN TSAB"/>
    <property type="match status" value="1"/>
</dbReference>
<reference evidence="3 4" key="1">
    <citation type="submission" date="2017-12" db="EMBL/GenBank/DDBJ databases">
        <title>Anaerobic carbon monoxide metabolism by Pleomorphomonas carboxyditropha sp. nov., a new mesophilic hydrogenogenic carboxidotroph.</title>
        <authorList>
            <person name="Esquivel-Elizondo S."/>
            <person name="Krajmalnik-Brown R."/>
        </authorList>
    </citation>
    <scope>NUCLEOTIDE SEQUENCE [LARGE SCALE GENOMIC DNA]</scope>
    <source>
        <strain evidence="3 4">R5-392</strain>
    </source>
</reference>
<dbReference type="InterPro" id="IPR000905">
    <property type="entry name" value="Gcp-like_dom"/>
</dbReference>
<protein>
    <submittedName>
        <fullName evidence="3">tRNA (Adenosine(37)-N6)-threonylcarbamoyltransferase complex dimerization subunit type 1 TsaB</fullName>
    </submittedName>
</protein>
<dbReference type="PANTHER" id="PTHR11735">
    <property type="entry name" value="TRNA N6-ADENOSINE THREONYLCARBAMOYLTRANSFERASE"/>
    <property type="match status" value="1"/>
</dbReference>
<dbReference type="InterPro" id="IPR043129">
    <property type="entry name" value="ATPase_NBD"/>
</dbReference>
<organism evidence="3 4">
    <name type="scientific">Pleomorphomonas diazotrophica</name>
    <dbReference type="NCBI Taxonomy" id="1166257"/>
    <lineage>
        <taxon>Bacteria</taxon>
        <taxon>Pseudomonadati</taxon>
        <taxon>Pseudomonadota</taxon>
        <taxon>Alphaproteobacteria</taxon>
        <taxon>Hyphomicrobiales</taxon>
        <taxon>Pleomorphomonadaceae</taxon>
        <taxon>Pleomorphomonas</taxon>
    </lineage>
</organism>
<dbReference type="Gene3D" id="3.30.420.40">
    <property type="match status" value="2"/>
</dbReference>
<keyword evidence="4" id="KW-1185">Reference proteome</keyword>
<evidence type="ECO:0000313" key="3">
    <source>
        <dbReference type="EMBL" id="PKR89518.1"/>
    </source>
</evidence>
<dbReference type="OrthoDB" id="9809995at2"/>
<keyword evidence="3" id="KW-0808">Transferase</keyword>
<dbReference type="CDD" id="cd24032">
    <property type="entry name" value="ASKHA_NBD_TsaB"/>
    <property type="match status" value="1"/>
</dbReference>
<feature type="domain" description="Gcp-like" evidence="2">
    <location>
        <begin position="29"/>
        <end position="129"/>
    </location>
</feature>
<gene>
    <name evidence="3" type="primary">tsaB</name>
    <name evidence="3" type="ORF">CXZ10_09090</name>
</gene>
<comment type="caution">
    <text evidence="3">The sequence shown here is derived from an EMBL/GenBank/DDBJ whole genome shotgun (WGS) entry which is preliminary data.</text>
</comment>
<dbReference type="NCBIfam" id="TIGR03725">
    <property type="entry name" value="T6A_YeaZ"/>
    <property type="match status" value="1"/>
</dbReference>
<accession>A0A1I4T7B6</accession>
<dbReference type="GO" id="GO:0005829">
    <property type="term" value="C:cytosol"/>
    <property type="evidence" value="ECO:0007669"/>
    <property type="project" value="TreeGrafter"/>
</dbReference>
<dbReference type="InterPro" id="IPR022496">
    <property type="entry name" value="T6A_TsaB"/>
</dbReference>
<dbReference type="EMBL" id="PJNW01000005">
    <property type="protein sequence ID" value="PKR89518.1"/>
    <property type="molecule type" value="Genomic_DNA"/>
</dbReference>
<evidence type="ECO:0000256" key="1">
    <source>
        <dbReference type="SAM" id="MobiDB-lite"/>
    </source>
</evidence>